<gene>
    <name evidence="1" type="ORF">PISL3812_00265</name>
</gene>
<protein>
    <submittedName>
        <fullName evidence="1">Uncharacterized protein</fullName>
    </submittedName>
</protein>
<dbReference type="AlphaFoldDB" id="A0A0U1LIV0"/>
<accession>A0A0U1LIV0</accession>
<proteinExistence type="predicted"/>
<name>A0A0U1LIV0_TALIS</name>
<dbReference type="OrthoDB" id="5412288at2759"/>
<evidence type="ECO:0000313" key="1">
    <source>
        <dbReference type="EMBL" id="CRG82918.1"/>
    </source>
</evidence>
<reference evidence="1 2" key="1">
    <citation type="submission" date="2015-04" db="EMBL/GenBank/DDBJ databases">
        <authorList>
            <person name="Syromyatnikov M.Y."/>
            <person name="Popov V.N."/>
        </authorList>
    </citation>
    <scope>NUCLEOTIDE SEQUENCE [LARGE SCALE GENOMIC DNA]</scope>
    <source>
        <strain evidence="1">WF-38-12</strain>
    </source>
</reference>
<sequence length="104" mass="11582">MEEAELSDYRTNFKPFEKTSLKFNQNRTPLPFPFFATDPYHGPISFEDAFEEGIAPNDVPGFFSTQLPLSLASVAPANYTTQISDAGSQQSIAQIAEETPFLQE</sequence>
<organism evidence="1 2">
    <name type="scientific">Talaromyces islandicus</name>
    <name type="common">Penicillium islandicum</name>
    <dbReference type="NCBI Taxonomy" id="28573"/>
    <lineage>
        <taxon>Eukaryota</taxon>
        <taxon>Fungi</taxon>
        <taxon>Dikarya</taxon>
        <taxon>Ascomycota</taxon>
        <taxon>Pezizomycotina</taxon>
        <taxon>Eurotiomycetes</taxon>
        <taxon>Eurotiomycetidae</taxon>
        <taxon>Eurotiales</taxon>
        <taxon>Trichocomaceae</taxon>
        <taxon>Talaromyces</taxon>
        <taxon>Talaromyces sect. Islandici</taxon>
    </lineage>
</organism>
<keyword evidence="2" id="KW-1185">Reference proteome</keyword>
<evidence type="ECO:0000313" key="2">
    <source>
        <dbReference type="Proteomes" id="UP000054383"/>
    </source>
</evidence>
<dbReference type="Proteomes" id="UP000054383">
    <property type="component" value="Unassembled WGS sequence"/>
</dbReference>
<dbReference type="EMBL" id="CVMT01000001">
    <property type="protein sequence ID" value="CRG82918.1"/>
    <property type="molecule type" value="Genomic_DNA"/>
</dbReference>